<comment type="function">
    <text evidence="1">Mediates coordination of peptidoglycan synthesis and outer membrane constriction during cell division.</text>
</comment>
<comment type="similarity">
    <text evidence="1">Belongs to the CpoB family.</text>
</comment>
<organism evidence="3 4">
    <name type="scientific">Martelella endophytica</name>
    <dbReference type="NCBI Taxonomy" id="1486262"/>
    <lineage>
        <taxon>Bacteria</taxon>
        <taxon>Pseudomonadati</taxon>
        <taxon>Pseudomonadota</taxon>
        <taxon>Alphaproteobacteria</taxon>
        <taxon>Hyphomicrobiales</taxon>
        <taxon>Aurantimonadaceae</taxon>
        <taxon>Martelella</taxon>
    </lineage>
</organism>
<reference evidence="3 4" key="1">
    <citation type="journal article" date="2015" name="Genome Announc.">
        <title>Complete genome sequence of Martelella endophytica YC6887, which has antifungal activity associated with a halophyte.</title>
        <authorList>
            <person name="Khan A."/>
            <person name="Khan H."/>
            <person name="Chung E.J."/>
            <person name="Hossain M.T."/>
            <person name="Chung Y.R."/>
        </authorList>
    </citation>
    <scope>NUCLEOTIDE SEQUENCE [LARGE SCALE GENOMIC DNA]</scope>
    <source>
        <strain evidence="3">YC6887</strain>
    </source>
</reference>
<keyword evidence="1" id="KW-0132">Cell division</keyword>
<dbReference type="Gene3D" id="1.25.40.10">
    <property type="entry name" value="Tetratricopeptide repeat domain"/>
    <property type="match status" value="1"/>
</dbReference>
<dbReference type="KEGG" id="mey:TM49_13055"/>
<feature type="compositionally biased region" description="Low complexity" evidence="2">
    <location>
        <begin position="115"/>
        <end position="137"/>
    </location>
</feature>
<dbReference type="Pfam" id="PF13432">
    <property type="entry name" value="TPR_16"/>
    <property type="match status" value="1"/>
</dbReference>
<dbReference type="HOGENOM" id="CLU_044315_0_1_5"/>
<dbReference type="InterPro" id="IPR014162">
    <property type="entry name" value="CpoB_C"/>
</dbReference>
<keyword evidence="1" id="KW-0131">Cell cycle</keyword>
<dbReference type="OrthoDB" id="7185608at2"/>
<accession>A0A0D5LRL9</accession>
<proteinExistence type="inferred from homology"/>
<dbReference type="InterPro" id="IPR011990">
    <property type="entry name" value="TPR-like_helical_dom_sf"/>
</dbReference>
<dbReference type="Pfam" id="PF13174">
    <property type="entry name" value="TPR_6"/>
    <property type="match status" value="1"/>
</dbReference>
<dbReference type="Proteomes" id="UP000032611">
    <property type="component" value="Chromosome"/>
</dbReference>
<dbReference type="PATRIC" id="fig|1486262.3.peg.2698"/>
<gene>
    <name evidence="1" type="primary">cpoB</name>
    <name evidence="3" type="ORF">TM49_13055</name>
</gene>
<feature type="chain" id="PRO_5009983249" description="Cell division coordinator CpoB" evidence="1">
    <location>
        <begin position="24"/>
        <end position="278"/>
    </location>
</feature>
<name>A0A0D5LRL9_MAREN</name>
<dbReference type="SUPFAM" id="SSF48452">
    <property type="entry name" value="TPR-like"/>
    <property type="match status" value="1"/>
</dbReference>
<dbReference type="InterPro" id="IPR019734">
    <property type="entry name" value="TPR_rpt"/>
</dbReference>
<dbReference type="HAMAP" id="MF_02066">
    <property type="entry name" value="CpoB"/>
    <property type="match status" value="1"/>
</dbReference>
<keyword evidence="4" id="KW-1185">Reference proteome</keyword>
<keyword evidence="1" id="KW-0732">Signal</keyword>
<dbReference type="NCBIfam" id="TIGR02795">
    <property type="entry name" value="tol_pal_ybgF"/>
    <property type="match status" value="1"/>
</dbReference>
<keyword evidence="1" id="KW-0574">Periplasm</keyword>
<evidence type="ECO:0000256" key="2">
    <source>
        <dbReference type="SAM" id="MobiDB-lite"/>
    </source>
</evidence>
<feature type="region of interest" description="Disordered" evidence="2">
    <location>
        <begin position="94"/>
        <end position="153"/>
    </location>
</feature>
<keyword evidence="1" id="KW-0175">Coiled coil</keyword>
<dbReference type="STRING" id="1486262.TM49_13055"/>
<dbReference type="EMBL" id="CP010803">
    <property type="protein sequence ID" value="AJY46392.1"/>
    <property type="molecule type" value="Genomic_DNA"/>
</dbReference>
<dbReference type="GO" id="GO:0043093">
    <property type="term" value="P:FtsZ-dependent cytokinesis"/>
    <property type="evidence" value="ECO:0007669"/>
    <property type="project" value="UniProtKB-UniRule"/>
</dbReference>
<protein>
    <recommendedName>
        <fullName evidence="1">Cell division coordinator CpoB</fullName>
    </recommendedName>
</protein>
<dbReference type="GO" id="GO:0030288">
    <property type="term" value="C:outer membrane-bounded periplasmic space"/>
    <property type="evidence" value="ECO:0007669"/>
    <property type="project" value="UniProtKB-UniRule"/>
</dbReference>
<dbReference type="InterPro" id="IPR034706">
    <property type="entry name" value="CpoB"/>
</dbReference>
<evidence type="ECO:0000313" key="4">
    <source>
        <dbReference type="Proteomes" id="UP000032611"/>
    </source>
</evidence>
<evidence type="ECO:0000313" key="3">
    <source>
        <dbReference type="EMBL" id="AJY46392.1"/>
    </source>
</evidence>
<sequence length="278" mass="29415" precursor="true">MRRTVLCLLAGSAFFGVQTVAHAQGFSLFPGSQKASGQSQVVQIQATDSGRIMQLEEQVRNLTGQVEDLSFQMLQMEEKIRKMQEDMEFRLQDLESGGAGGGSRDTGAADGGTSGSSDSAANITTPPPAASSSTSPSVDIAPDLPEAAESGGDDATFYQTAYDLVLSGDYPQAEQAFGEFVLSYPDSPLMPDASFWLGESMLAQQKYSDAAKTFLNAYKAYGNSDKAPEMLLKLGQSLAGMDNKDAACATFSEVPTRYPDAAQAVLSKASSEMTKLGC</sequence>
<feature type="signal peptide" evidence="1">
    <location>
        <begin position="1"/>
        <end position="23"/>
    </location>
</feature>
<feature type="compositionally biased region" description="Gly residues" evidence="2">
    <location>
        <begin position="97"/>
        <end position="114"/>
    </location>
</feature>
<dbReference type="RefSeq" id="WP_045681837.1">
    <property type="nucleotide sequence ID" value="NZ_CP010803.1"/>
</dbReference>
<evidence type="ECO:0000256" key="1">
    <source>
        <dbReference type="HAMAP-Rule" id="MF_02066"/>
    </source>
</evidence>
<dbReference type="AlphaFoldDB" id="A0A0D5LRL9"/>
<comment type="subcellular location">
    <subcellularLocation>
        <location evidence="1">Periplasm</location>
    </subcellularLocation>
</comment>
<feature type="coiled-coil region" evidence="1">
    <location>
        <begin position="52"/>
        <end position="86"/>
    </location>
</feature>